<evidence type="ECO:0000313" key="1">
    <source>
        <dbReference type="EMBL" id="KAA2252463.1"/>
    </source>
</evidence>
<dbReference type="Pfam" id="PF09947">
    <property type="entry name" value="DUF2180"/>
    <property type="match status" value="1"/>
</dbReference>
<gene>
    <name evidence="1" type="ORF">F0L68_36095</name>
</gene>
<protein>
    <submittedName>
        <fullName evidence="1">DUF2180 family protein</fullName>
    </submittedName>
</protein>
<proteinExistence type="predicted"/>
<name>A0A5B2WK66_9PSEU</name>
<dbReference type="AlphaFoldDB" id="A0A5B2WK66"/>
<evidence type="ECO:0000313" key="2">
    <source>
        <dbReference type="Proteomes" id="UP000323454"/>
    </source>
</evidence>
<sequence length="215" mass="22438">MFPIVSTDQPARQEINWATGRPLGSAASVRERRTPGRRGIPATTESVADCGERVSWWLSPEGLEPRTRTGWILRVGSRECGAVTGKSAVGGTGAGRPARLAVGPHGAYFRFPTLSGLPPRLFHELETEMNCLDCTGAGRPAPAVGVCVTCGAGVCASCAHVGSKIVRHAAGFTSAAVGETEIRTISCTPCYEALRVHHPHLCGGQGLVPAQQATG</sequence>
<organism evidence="1 2">
    <name type="scientific">Solihabitans fulvus</name>
    <dbReference type="NCBI Taxonomy" id="1892852"/>
    <lineage>
        <taxon>Bacteria</taxon>
        <taxon>Bacillati</taxon>
        <taxon>Actinomycetota</taxon>
        <taxon>Actinomycetes</taxon>
        <taxon>Pseudonocardiales</taxon>
        <taxon>Pseudonocardiaceae</taxon>
        <taxon>Solihabitans</taxon>
    </lineage>
</organism>
<accession>A0A5B2WK66</accession>
<reference evidence="1 2" key="1">
    <citation type="submission" date="2019-09" db="EMBL/GenBank/DDBJ databases">
        <title>Goodfellowia gen. nov., a new genus of the Pseudonocardineae related to Actinoalloteichus, containing Goodfellowia coeruleoviolacea gen. nov., comb. nov. gen. nov., comb. nov.</title>
        <authorList>
            <person name="Labeda D."/>
        </authorList>
    </citation>
    <scope>NUCLEOTIDE SEQUENCE [LARGE SCALE GENOMIC DNA]</scope>
    <source>
        <strain evidence="1 2">AN110305</strain>
    </source>
</reference>
<reference evidence="1 2" key="2">
    <citation type="submission" date="2019-09" db="EMBL/GenBank/DDBJ databases">
        <authorList>
            <person name="Jin C."/>
        </authorList>
    </citation>
    <scope>NUCLEOTIDE SEQUENCE [LARGE SCALE GENOMIC DNA]</scope>
    <source>
        <strain evidence="1 2">AN110305</strain>
    </source>
</reference>
<dbReference type="EMBL" id="VUOB01000075">
    <property type="protein sequence ID" value="KAA2252463.1"/>
    <property type="molecule type" value="Genomic_DNA"/>
</dbReference>
<dbReference type="Proteomes" id="UP000323454">
    <property type="component" value="Unassembled WGS sequence"/>
</dbReference>
<keyword evidence="2" id="KW-1185">Reference proteome</keyword>
<comment type="caution">
    <text evidence="1">The sequence shown here is derived from an EMBL/GenBank/DDBJ whole genome shotgun (WGS) entry which is preliminary data.</text>
</comment>
<dbReference type="InterPro" id="IPR017211">
    <property type="entry name" value="UCP037465_Znf"/>
</dbReference>